<reference evidence="1 2" key="1">
    <citation type="submission" date="2016-09" db="EMBL/GenBank/DDBJ databases">
        <title>genome sequence of Mycobacterium sp. 739 SCH.</title>
        <authorList>
            <person name="Greninger A.L."/>
            <person name="Qin X."/>
            <person name="Jerome K."/>
            <person name="Vora S."/>
            <person name="Quinn K."/>
        </authorList>
    </citation>
    <scope>NUCLEOTIDE SEQUENCE [LARGE SCALE GENOMIC DNA]</scope>
    <source>
        <strain evidence="1 2">SCH</strain>
    </source>
</reference>
<keyword evidence="1" id="KW-0489">Methyltransferase</keyword>
<dbReference type="GO" id="GO:0032259">
    <property type="term" value="P:methylation"/>
    <property type="evidence" value="ECO:0007669"/>
    <property type="project" value="UniProtKB-KW"/>
</dbReference>
<dbReference type="Proteomes" id="UP000178953">
    <property type="component" value="Unassembled WGS sequence"/>
</dbReference>
<sequence length="911" mass="99608">MTWMIERWFPCAEVSANSQSGWGSGNSEVGIMTWFAKRPTAQAKAATICSLLPWPDDPAEQQDLQQLVRDAMTGRFAAVDALNKKIAASHTSPVSTLDPFSGRGMIPLETARLGLTGYAIDYSPVAVLASRLLTDYPFRDWDNEPALPFDQSQLGTRARLVGDVDAIFREVSTRHEEALARFYPEVGSRQAWGYLWAVTIPCQECSRPFPLIGRLNLRQPSTRRNRRTKTTFEDPGQAYYIETDNASGTWSVVVHDGEPQRAPTRQVPPGRSKYDSNGRLAVCPFCGHAHDRHMQMRILAEGHGDDAPLLAADLDADVGKSYRALEPVELDAIAAATAAVGDQPRFGPFLTAVPDEQIPAGNTWTVQATVYGTRTYGQMMNARQTLSFVTLARVIGHIGRELAGNGNSDEYVRAMTGYCAAAMARKIRRATRGCTLDPKLNKVNDVFATESSLNFSFDYFEVGLADGPGSWDSVAGGTLSALEATMPPSTGHPCDVRRGSAVSLPFRDRSISAVVTDPPYDAMIDYSDASDLFYVWIKRALAESWPEIGFTAHELGVQEKQEEIIVKKGGTSNSDHRNRQHYDTLITKAFAEAQRVVTEDGIVTIVFGHGEPEVWQRLLTAIRDAGLVLTGAWPAKTEPGGKVGFTNIVTTLTMTCRPAPAGRSSGRKGAVEAELKAEIRRRYPEWERWGLAPADMLMAAAGPAMEVVGRYSDVLDARGNPVDIYTFLPLARAAVQEAMAVEINHQPLDSFDARTRFALWWVRLYGRQVQAKSELRWQTLASALEIAQIRDLIRDSGNGVQFVDAARFSTKIDADSAAIDVVLALARVSEDGLDAMGQVLVDAGRDADDVHLWAAIQFLADRLPDNDPDAVALTRMLRTRTAIGTAAGTATATGTAAALRQQDADDQLKLM</sequence>
<protein>
    <submittedName>
        <fullName evidence="1">DNA methyltransferase</fullName>
    </submittedName>
</protein>
<evidence type="ECO:0000313" key="1">
    <source>
        <dbReference type="EMBL" id="OFJ51420.1"/>
    </source>
</evidence>
<keyword evidence="1" id="KW-0808">Transferase</keyword>
<dbReference type="GO" id="GO:0008168">
    <property type="term" value="F:methyltransferase activity"/>
    <property type="evidence" value="ECO:0007669"/>
    <property type="project" value="UniProtKB-KW"/>
</dbReference>
<accession>A0A1E8Q052</accession>
<dbReference type="SUPFAM" id="SSF53335">
    <property type="entry name" value="S-adenosyl-L-methionine-dependent methyltransferases"/>
    <property type="match status" value="2"/>
</dbReference>
<dbReference type="Gene3D" id="3.40.50.150">
    <property type="entry name" value="Vaccinia Virus protein VP39"/>
    <property type="match status" value="1"/>
</dbReference>
<comment type="caution">
    <text evidence="1">The sequence shown here is derived from an EMBL/GenBank/DDBJ whole genome shotgun (WGS) entry which is preliminary data.</text>
</comment>
<dbReference type="InterPro" id="IPR029063">
    <property type="entry name" value="SAM-dependent_MTases_sf"/>
</dbReference>
<organism evidence="1 2">
    <name type="scientific">Mycolicibacterium grossiae</name>
    <dbReference type="NCBI Taxonomy" id="1552759"/>
    <lineage>
        <taxon>Bacteria</taxon>
        <taxon>Bacillati</taxon>
        <taxon>Actinomycetota</taxon>
        <taxon>Actinomycetes</taxon>
        <taxon>Mycobacteriales</taxon>
        <taxon>Mycobacteriaceae</taxon>
        <taxon>Mycolicibacterium</taxon>
    </lineage>
</organism>
<gene>
    <name evidence="1" type="ORF">BEL07_22910</name>
</gene>
<keyword evidence="2" id="KW-1185">Reference proteome</keyword>
<dbReference type="AlphaFoldDB" id="A0A1E8Q052"/>
<proteinExistence type="predicted"/>
<dbReference type="RefSeq" id="WP_070355365.1">
    <property type="nucleotide sequence ID" value="NZ_MCHX01000067.1"/>
</dbReference>
<evidence type="ECO:0000313" key="2">
    <source>
        <dbReference type="Proteomes" id="UP000178953"/>
    </source>
</evidence>
<name>A0A1E8Q052_9MYCO</name>
<dbReference type="EMBL" id="MCHX01000067">
    <property type="protein sequence ID" value="OFJ51420.1"/>
    <property type="molecule type" value="Genomic_DNA"/>
</dbReference>